<sequence>MSNTRSCRSLDDLPIEILSRMIVIVGSKYVKDIISTRLCLKKMYEVGGDPQDECFCNGNFDVGMTLLRQAANEDHFEAIYLIGMIYISRRPPQCDQGLQLLDAYFGWAVLNNGEYTGVVDSAKELLRTIDVVHILTTKNITFQCEEPNHFVKGAFVVGHEEDGDRQRYCM</sequence>
<evidence type="ECO:0000313" key="3">
    <source>
        <dbReference type="Proteomes" id="UP000235145"/>
    </source>
</evidence>
<feature type="domain" description="At2g35280-like TPR" evidence="1">
    <location>
        <begin position="53"/>
        <end position="102"/>
    </location>
</feature>
<dbReference type="InterPro" id="IPR057136">
    <property type="entry name" value="At2g35280_TPR_dom"/>
</dbReference>
<reference evidence="2 3" key="1">
    <citation type="journal article" date="2017" name="Nat. Commun.">
        <title>Genome assembly with in vitro proximity ligation data and whole-genome triplication in lettuce.</title>
        <authorList>
            <person name="Reyes-Chin-Wo S."/>
            <person name="Wang Z."/>
            <person name="Yang X."/>
            <person name="Kozik A."/>
            <person name="Arikit S."/>
            <person name="Song C."/>
            <person name="Xia L."/>
            <person name="Froenicke L."/>
            <person name="Lavelle D.O."/>
            <person name="Truco M.J."/>
            <person name="Xia R."/>
            <person name="Zhu S."/>
            <person name="Xu C."/>
            <person name="Xu H."/>
            <person name="Xu X."/>
            <person name="Cox K."/>
            <person name="Korf I."/>
            <person name="Meyers B.C."/>
            <person name="Michelmore R.W."/>
        </authorList>
    </citation>
    <scope>NUCLEOTIDE SEQUENCE [LARGE SCALE GENOMIC DNA]</scope>
    <source>
        <strain evidence="3">cv. Salinas</strain>
        <tissue evidence="2">Seedlings</tissue>
    </source>
</reference>
<dbReference type="Pfam" id="PF23310">
    <property type="entry name" value="TPR_27"/>
    <property type="match status" value="1"/>
</dbReference>
<evidence type="ECO:0000259" key="1">
    <source>
        <dbReference type="Pfam" id="PF23310"/>
    </source>
</evidence>
<organism evidence="2 3">
    <name type="scientific">Lactuca sativa</name>
    <name type="common">Garden lettuce</name>
    <dbReference type="NCBI Taxonomy" id="4236"/>
    <lineage>
        <taxon>Eukaryota</taxon>
        <taxon>Viridiplantae</taxon>
        <taxon>Streptophyta</taxon>
        <taxon>Embryophyta</taxon>
        <taxon>Tracheophyta</taxon>
        <taxon>Spermatophyta</taxon>
        <taxon>Magnoliopsida</taxon>
        <taxon>eudicotyledons</taxon>
        <taxon>Gunneridae</taxon>
        <taxon>Pentapetalae</taxon>
        <taxon>asterids</taxon>
        <taxon>campanulids</taxon>
        <taxon>Asterales</taxon>
        <taxon>Asteraceae</taxon>
        <taxon>Cichorioideae</taxon>
        <taxon>Cichorieae</taxon>
        <taxon>Lactucinae</taxon>
        <taxon>Lactuca</taxon>
    </lineage>
</organism>
<accession>A0A9R1WFC9</accession>
<protein>
    <recommendedName>
        <fullName evidence="1">At2g35280-like TPR domain-containing protein</fullName>
    </recommendedName>
</protein>
<gene>
    <name evidence="2" type="ORF">LSAT_V11C200073300</name>
</gene>
<comment type="caution">
    <text evidence="2">The sequence shown here is derived from an EMBL/GenBank/DDBJ whole genome shotgun (WGS) entry which is preliminary data.</text>
</comment>
<dbReference type="EMBL" id="NBSK02000002">
    <property type="protein sequence ID" value="KAJ0221772.1"/>
    <property type="molecule type" value="Genomic_DNA"/>
</dbReference>
<dbReference type="AlphaFoldDB" id="A0A9R1WFC9"/>
<keyword evidence="3" id="KW-1185">Reference proteome</keyword>
<dbReference type="Proteomes" id="UP000235145">
    <property type="component" value="Unassembled WGS sequence"/>
</dbReference>
<evidence type="ECO:0000313" key="2">
    <source>
        <dbReference type="EMBL" id="KAJ0221772.1"/>
    </source>
</evidence>
<name>A0A9R1WFC9_LACSA</name>
<proteinExistence type="predicted"/>